<dbReference type="Gene3D" id="3.40.50.1110">
    <property type="entry name" value="SGNH hydrolase"/>
    <property type="match status" value="1"/>
</dbReference>
<dbReference type="EMBL" id="LVVM01004859">
    <property type="protein sequence ID" value="OJA11941.1"/>
    <property type="molecule type" value="Genomic_DNA"/>
</dbReference>
<dbReference type="InterPro" id="IPR036514">
    <property type="entry name" value="SGNH_hydro_sf"/>
</dbReference>
<dbReference type="PANTHER" id="PTHR14209:SF19">
    <property type="entry name" value="ISOAMYL ACETATE-HYDROLYZING ESTERASE 1 HOMOLOG"/>
    <property type="match status" value="1"/>
</dbReference>
<proteinExistence type="predicted"/>
<organism evidence="2 3">
    <name type="scientific">Rhizopogon vesiculosus</name>
    <dbReference type="NCBI Taxonomy" id="180088"/>
    <lineage>
        <taxon>Eukaryota</taxon>
        <taxon>Fungi</taxon>
        <taxon>Dikarya</taxon>
        <taxon>Basidiomycota</taxon>
        <taxon>Agaricomycotina</taxon>
        <taxon>Agaricomycetes</taxon>
        <taxon>Agaricomycetidae</taxon>
        <taxon>Boletales</taxon>
        <taxon>Suillineae</taxon>
        <taxon>Rhizopogonaceae</taxon>
        <taxon>Rhizopogon</taxon>
    </lineage>
</organism>
<evidence type="ECO:0000313" key="3">
    <source>
        <dbReference type="Proteomes" id="UP000183567"/>
    </source>
</evidence>
<dbReference type="InterPro" id="IPR013830">
    <property type="entry name" value="SGNH_hydro"/>
</dbReference>
<dbReference type="Proteomes" id="UP000183567">
    <property type="component" value="Unassembled WGS sequence"/>
</dbReference>
<evidence type="ECO:0000259" key="1">
    <source>
        <dbReference type="Pfam" id="PF13472"/>
    </source>
</evidence>
<dbReference type="AlphaFoldDB" id="A0A1J8PSS9"/>
<comment type="caution">
    <text evidence="2">The sequence shown here is derived from an EMBL/GenBank/DDBJ whole genome shotgun (WGS) entry which is preliminary data.</text>
</comment>
<dbReference type="InterPro" id="IPR045136">
    <property type="entry name" value="Iah1-like"/>
</dbReference>
<feature type="domain" description="SGNH hydrolase-type esterase" evidence="1">
    <location>
        <begin position="12"/>
        <end position="201"/>
    </location>
</feature>
<dbReference type="SUPFAM" id="SSF52266">
    <property type="entry name" value="SGNH hydrolase"/>
    <property type="match status" value="1"/>
</dbReference>
<protein>
    <recommendedName>
        <fullName evidence="1">SGNH hydrolase-type esterase domain-containing protein</fullName>
    </recommendedName>
</protein>
<gene>
    <name evidence="2" type="ORF">AZE42_06385</name>
</gene>
<keyword evidence="3" id="KW-1185">Reference proteome</keyword>
<accession>A0A1J8PSS9</accession>
<name>A0A1J8PSS9_9AGAM</name>
<dbReference type="OrthoDB" id="671439at2759"/>
<evidence type="ECO:0000313" key="2">
    <source>
        <dbReference type="EMBL" id="OJA11941.1"/>
    </source>
</evidence>
<dbReference type="PANTHER" id="PTHR14209">
    <property type="entry name" value="ISOAMYL ACETATE-HYDROLYZING ESTERASE 1"/>
    <property type="match status" value="1"/>
</dbReference>
<dbReference type="STRING" id="180088.A0A1J8PSS9"/>
<dbReference type="CDD" id="cd01838">
    <property type="entry name" value="Isoamyl_acetate_hydrolase_like"/>
    <property type="match status" value="1"/>
</dbReference>
<reference evidence="2 3" key="1">
    <citation type="submission" date="2016-03" db="EMBL/GenBank/DDBJ databases">
        <title>Comparative genomics of the ectomycorrhizal sister species Rhizopogon vinicolor and Rhizopogon vesiculosus (Basidiomycota: Boletales) reveals a divergence of the mating type B locus.</title>
        <authorList>
            <person name="Mujic A.B."/>
            <person name="Kuo A."/>
            <person name="Tritt A."/>
            <person name="Lipzen A."/>
            <person name="Chen C."/>
            <person name="Johnson J."/>
            <person name="Sharma A."/>
            <person name="Barry K."/>
            <person name="Grigoriev I.V."/>
            <person name="Spatafora J.W."/>
        </authorList>
    </citation>
    <scope>NUCLEOTIDE SEQUENCE [LARGE SCALE GENOMIC DNA]</scope>
    <source>
        <strain evidence="2 3">AM-OR11-056</strain>
    </source>
</reference>
<dbReference type="Pfam" id="PF13472">
    <property type="entry name" value="Lipase_GDSL_2"/>
    <property type="match status" value="1"/>
</dbReference>
<sequence length="210" mass="23664">MAANVQDVIMLVGDSLTQFGWAQGGFAQLLADRYVRKLDVLNRGFSGYQTDWAIPVCEQIFAKQHEQHQAPKVKLLTIWFGANDAAPAPFPQHVPRGRYKENLSHLIQILKSPTSAYYSPETRIILITPPPVNTTQWIMPTSPRVFEITKTYAEAVKEVGEKENVPVADIWTTIFDGAGRTEEGCAKYLSDGLHLNSNGYSVRINWFLIW</sequence>